<keyword evidence="2" id="KW-1133">Transmembrane helix</keyword>
<protein>
    <submittedName>
        <fullName evidence="4">Uncharacterized protein LOC111349419</fullName>
    </submittedName>
</protein>
<name>A0A9J7DTC3_SPOLT</name>
<sequence>MDDLFSEGQTSGDKTDVMKNIRAAVEDGILAPAVMDEVMANVTPEDTKLQIMKKVRKAIEKRYVTLCVMEEVLATIKPEDNKKEIVQKICKSVAKGQIPQSVMDDIREDVKPSDTKEDVMRKVCKAIEKKLVPQPVIYKILHPNEEGFPIIDKVRHAMKKKKLTPSVMDDIVAHVGPGEKKTEVMKKIRQAVEKGHLSPSTLEVIRDIDEAKQAKDMNNVLDNLDKCRDKPAIMAHLRSAVIRGQMPQTVMNDVIKSVCSKDSKDKTIEKVQIAVRKRQLLPKVIKVIKSKNCTNQNDALIGSTVSDMKMINEAAKAHEISPSVMKIIRNDDNEIYFDSKKESPLKKIMKNDKKIIICKDDIALYLNHISNEGEVIRRVRTAIKQGEISPSVIKMLLNKDNAGLIFSDDILCAIYPQRKIKSSVMRSKSLKTTKVSATSIVKCKHSQSERRTDYSSRKRKIRKQFSQTAPYTGKPNIMFDGMPKYTTPGITIQKKGTTKKKLNPKNDGFEIATNTNPEYRPTKPDTNHLNTTPDKHRVTKPSASKCDPITCKCKMLKPCICGSVVCKKEIEKMKLSQMKPTRNETKSIECTCGCKMCQKESKKILNAIEKVKKINLLKKELELLEKDKDKICKPQKKIKKKIPVTEKCQTDQRKAKQKREQTVTKFEKKCADNERLRQKLTHEINQSALRQVNKCNKCKRSGSNEVDAAKICTNAITKIFKYTYNTLMNPDEFCEMMQDPCDTLNTYFNDRKAGKRKRRKKRKKKMKNKRHRTPLDFDCNPYVHMESLYTKAKTPRLSSFLFFPCILCRNWKRIYKTLLYISAFIIWFPCLACFEIFRFMFYCYFGTKISDNRF</sequence>
<dbReference type="Proteomes" id="UP000301870">
    <property type="component" value="Chromosome 9"/>
</dbReference>
<proteinExistence type="predicted"/>
<gene>
    <name evidence="4" type="primary">LOC111349419</name>
</gene>
<dbReference type="RefSeq" id="XP_022816291.1">
    <property type="nucleotide sequence ID" value="XM_022960523.1"/>
</dbReference>
<keyword evidence="2" id="KW-0812">Transmembrane</keyword>
<dbReference type="GeneID" id="111349419"/>
<feature type="transmembrane region" description="Helical" evidence="2">
    <location>
        <begin position="818"/>
        <end position="845"/>
    </location>
</feature>
<evidence type="ECO:0000313" key="4">
    <source>
        <dbReference type="RefSeq" id="XP_022816291.1"/>
    </source>
</evidence>
<dbReference type="OrthoDB" id="7442760at2759"/>
<reference evidence="4" key="1">
    <citation type="submission" date="2025-08" db="UniProtKB">
        <authorList>
            <consortium name="RefSeq"/>
        </authorList>
    </citation>
    <scope>IDENTIFICATION</scope>
    <source>
        <strain evidence="4">Ishihara</strain>
        <tissue evidence="4">Whole body</tissue>
    </source>
</reference>
<organism evidence="3 4">
    <name type="scientific">Spodoptera litura</name>
    <name type="common">Asian cotton leafworm</name>
    <dbReference type="NCBI Taxonomy" id="69820"/>
    <lineage>
        <taxon>Eukaryota</taxon>
        <taxon>Metazoa</taxon>
        <taxon>Ecdysozoa</taxon>
        <taxon>Arthropoda</taxon>
        <taxon>Hexapoda</taxon>
        <taxon>Insecta</taxon>
        <taxon>Pterygota</taxon>
        <taxon>Neoptera</taxon>
        <taxon>Endopterygota</taxon>
        <taxon>Lepidoptera</taxon>
        <taxon>Glossata</taxon>
        <taxon>Ditrysia</taxon>
        <taxon>Noctuoidea</taxon>
        <taxon>Noctuidae</taxon>
        <taxon>Amphipyrinae</taxon>
        <taxon>Spodoptera</taxon>
    </lineage>
</organism>
<dbReference type="AlphaFoldDB" id="A0A9J7DTC3"/>
<evidence type="ECO:0000256" key="2">
    <source>
        <dbReference type="SAM" id="Phobius"/>
    </source>
</evidence>
<feature type="region of interest" description="Disordered" evidence="1">
    <location>
        <begin position="495"/>
        <end position="539"/>
    </location>
</feature>
<keyword evidence="2" id="KW-0472">Membrane</keyword>
<dbReference type="KEGG" id="sliu:111349419"/>
<evidence type="ECO:0000256" key="1">
    <source>
        <dbReference type="SAM" id="MobiDB-lite"/>
    </source>
</evidence>
<evidence type="ECO:0000313" key="3">
    <source>
        <dbReference type="Proteomes" id="UP000301870"/>
    </source>
</evidence>
<keyword evidence="3" id="KW-1185">Reference proteome</keyword>
<accession>A0A9J7DTC3</accession>